<accession>A0A6J7D9V3</accession>
<proteinExistence type="predicted"/>
<dbReference type="AlphaFoldDB" id="A0A6J7D9V3"/>
<dbReference type="EMBL" id="CAFBLF010000094">
    <property type="protein sequence ID" value="CAB4867061.1"/>
    <property type="molecule type" value="Genomic_DNA"/>
</dbReference>
<sequence length="52" mass="5891">MGFKNVKFCLKVGTNRVVGRQFLRDLLGGNRTQALVFINCLQFSEFNLGLLN</sequence>
<evidence type="ECO:0000313" key="1">
    <source>
        <dbReference type="EMBL" id="CAB4867061.1"/>
    </source>
</evidence>
<name>A0A6J7D9V3_9ZZZZ</name>
<reference evidence="1" key="1">
    <citation type="submission" date="2020-05" db="EMBL/GenBank/DDBJ databases">
        <authorList>
            <person name="Chiriac C."/>
            <person name="Salcher M."/>
            <person name="Ghai R."/>
            <person name="Kavagutti S V."/>
        </authorList>
    </citation>
    <scope>NUCLEOTIDE SEQUENCE</scope>
</reference>
<organism evidence="1">
    <name type="scientific">freshwater metagenome</name>
    <dbReference type="NCBI Taxonomy" id="449393"/>
    <lineage>
        <taxon>unclassified sequences</taxon>
        <taxon>metagenomes</taxon>
        <taxon>ecological metagenomes</taxon>
    </lineage>
</organism>
<protein>
    <submittedName>
        <fullName evidence="1">Unannotated protein</fullName>
    </submittedName>
</protein>
<gene>
    <name evidence="1" type="ORF">UFOPK3339_00699</name>
</gene>